<evidence type="ECO:0000256" key="3">
    <source>
        <dbReference type="ARBA" id="ARBA00022741"/>
    </source>
</evidence>
<evidence type="ECO:0000256" key="6">
    <source>
        <dbReference type="ARBA" id="ARBA00023134"/>
    </source>
</evidence>
<dbReference type="Gene3D" id="3.40.440.10">
    <property type="entry name" value="Adenylosuccinate Synthetase, subunit A, domain 1"/>
    <property type="match status" value="1"/>
</dbReference>
<dbReference type="PANTHER" id="PTHR11846:SF0">
    <property type="entry name" value="ADENYLOSUCCINATE SYNTHETASE"/>
    <property type="match status" value="1"/>
</dbReference>
<sequence length="430" mass="45362">MTTVFGDRDIIVVDLGFGDAGKGATVDWLCAPDAGLDVAAVVRFNGGAQAAHNVVVDGRHHTFSQFGSGTFSGVPTVLSKHALVEPIALAAEARALAALGVPNPLQLLHIDAHALLTTPIHVAANRAREDARGDGRHGSCGKGIGETAAYALDHPDAPTVGDCHHPTVLRAKLAATANHYRHLVSPSMHRWPDLDDMVIVYSEFVAAVRITDDGDLAALADGGRLVYEGAQGVLLDEWRGFHPHTTWSTVEPSNARTLSAEHGRDSHILGVTRTYTTRHGTGPMPTENPTLGAVLPELHNDTGSYQGTFRIGDLDEVLMRYAATVCGGVDSLAVTHLDAVTRAAAAGIPIRSARRYPSVGDLLPLGPWKDLTHQQHLTDLLSALTPDTVEMPTHPADVAAHLGSLVGAPVVLTSDGPSRAARRVREPAVA</sequence>
<geneLocation type="plasmid" evidence="8 9">
    <name>pPDG1</name>
</geneLocation>
<feature type="binding site" description="in other chain" evidence="7">
    <location>
        <position position="246"/>
    </location>
    <ligand>
        <name>IMP</name>
        <dbReference type="ChEBI" id="CHEBI:58053"/>
        <note>ligand shared between dimeric partners</note>
    </ligand>
</feature>
<dbReference type="EMBL" id="CP008948">
    <property type="protein sequence ID" value="AII10646.1"/>
    <property type="molecule type" value="Genomic_DNA"/>
</dbReference>
<evidence type="ECO:0000256" key="1">
    <source>
        <dbReference type="ARBA" id="ARBA00022598"/>
    </source>
</evidence>
<evidence type="ECO:0000256" key="7">
    <source>
        <dbReference type="HAMAP-Rule" id="MF_00011"/>
    </source>
</evidence>
<dbReference type="AlphaFoldDB" id="A0A076EXX5"/>
<feature type="binding site" description="in other chain" evidence="7">
    <location>
        <position position="231"/>
    </location>
    <ligand>
        <name>IMP</name>
        <dbReference type="ChEBI" id="CHEBI:58053"/>
        <note>ligand shared between dimeric partners</note>
    </ligand>
</feature>
<dbReference type="RefSeq" id="WP_128642744.1">
    <property type="nucleotide sequence ID" value="NZ_CP008948.1"/>
</dbReference>
<comment type="function">
    <text evidence="7">Plays an important role in the de novo pathway of purine nucleotide biosynthesis. Catalyzes the first committed step in the biosynthesis of AMP from IMP.</text>
</comment>
<dbReference type="InterPro" id="IPR027417">
    <property type="entry name" value="P-loop_NTPase"/>
</dbReference>
<dbReference type="InterPro" id="IPR042111">
    <property type="entry name" value="Adenylosuccinate_synth_dom3"/>
</dbReference>
<dbReference type="Proteomes" id="UP000028488">
    <property type="component" value="Plasmid pPDG1"/>
</dbReference>
<comment type="caution">
    <text evidence="7">Lacks conserved residue(s) required for the propagation of feature annotation.</text>
</comment>
<gene>
    <name evidence="7" type="primary">purA</name>
    <name evidence="8" type="ORF">EP51_41170</name>
</gene>
<keyword evidence="4 7" id="KW-0658">Purine biosynthesis</keyword>
<protein>
    <recommendedName>
        <fullName evidence="7">Adenylosuccinate synthetase</fullName>
        <shortName evidence="7">AMPSase</shortName>
        <shortName evidence="7">AdSS</shortName>
        <ecNumber evidence="7">6.3.4.4</ecNumber>
    </recommendedName>
    <alternativeName>
        <fullName evidence="7">IMP--aspartate ligase</fullName>
    </alternativeName>
</protein>
<dbReference type="Gene3D" id="1.10.300.10">
    <property type="entry name" value="Adenylosuccinate Synthetase, subunit A, domain 2"/>
    <property type="match status" value="1"/>
</dbReference>
<feature type="binding site" evidence="7">
    <location>
        <begin position="336"/>
        <end position="338"/>
    </location>
    <ligand>
        <name>GTP</name>
        <dbReference type="ChEBI" id="CHEBI:37565"/>
    </ligand>
</feature>
<dbReference type="SUPFAM" id="SSF52540">
    <property type="entry name" value="P-loop containing nucleoside triphosphate hydrolases"/>
    <property type="match status" value="1"/>
</dbReference>
<evidence type="ECO:0000313" key="9">
    <source>
        <dbReference type="Proteomes" id="UP000028488"/>
    </source>
</evidence>
<dbReference type="HAMAP" id="MF_00011">
    <property type="entry name" value="Adenylosucc_synth"/>
    <property type="match status" value="1"/>
</dbReference>
<feature type="active site" description="Proton donor" evidence="7">
    <location>
        <position position="52"/>
    </location>
</feature>
<dbReference type="EC" id="6.3.4.4" evidence="7"/>
<comment type="cofactor">
    <cofactor evidence="7">
        <name>Mg(2+)</name>
        <dbReference type="ChEBI" id="CHEBI:18420"/>
    </cofactor>
    <text evidence="7">Binds 1 Mg(2+) ion per subunit.</text>
</comment>
<dbReference type="GO" id="GO:0046040">
    <property type="term" value="P:IMP metabolic process"/>
    <property type="evidence" value="ECO:0007669"/>
    <property type="project" value="TreeGrafter"/>
</dbReference>
<comment type="subcellular location">
    <subcellularLocation>
        <location evidence="7">Cytoplasm</location>
    </subcellularLocation>
</comment>
<feature type="binding site" evidence="7">
    <location>
        <position position="19"/>
    </location>
    <ligand>
        <name>Mg(2+)</name>
        <dbReference type="ChEBI" id="CHEBI:18420"/>
    </ligand>
</feature>
<keyword evidence="5 7" id="KW-0460">Magnesium</keyword>
<dbReference type="Gene3D" id="3.90.170.10">
    <property type="entry name" value="Adenylosuccinate Synthetase, subunit A, domain 3"/>
    <property type="match status" value="1"/>
</dbReference>
<dbReference type="InterPro" id="IPR042109">
    <property type="entry name" value="Adenylosuccinate_synth_dom1"/>
</dbReference>
<dbReference type="InterPro" id="IPR042110">
    <property type="entry name" value="Adenylosuccinate_synth_dom2"/>
</dbReference>
<dbReference type="GO" id="GO:0005525">
    <property type="term" value="F:GTP binding"/>
    <property type="evidence" value="ECO:0007669"/>
    <property type="project" value="UniProtKB-UniRule"/>
</dbReference>
<keyword evidence="7" id="KW-0963">Cytoplasm</keyword>
<keyword evidence="1 7" id="KW-0436">Ligase</keyword>
<evidence type="ECO:0000313" key="8">
    <source>
        <dbReference type="EMBL" id="AII10646.1"/>
    </source>
</evidence>
<comment type="subunit">
    <text evidence="7">Homodimer.</text>
</comment>
<dbReference type="Pfam" id="PF00709">
    <property type="entry name" value="Adenylsucc_synt"/>
    <property type="match status" value="1"/>
</dbReference>
<feature type="binding site" evidence="7">
    <location>
        <position position="310"/>
    </location>
    <ligand>
        <name>GTP</name>
        <dbReference type="ChEBI" id="CHEBI:37565"/>
    </ligand>
</feature>
<feature type="binding site" evidence="7">
    <location>
        <begin position="414"/>
        <end position="416"/>
    </location>
    <ligand>
        <name>GTP</name>
        <dbReference type="ChEBI" id="CHEBI:37565"/>
    </ligand>
</feature>
<proteinExistence type="inferred from homology"/>
<keyword evidence="6 7" id="KW-0342">GTP-binding</keyword>
<evidence type="ECO:0000256" key="5">
    <source>
        <dbReference type="ARBA" id="ARBA00022842"/>
    </source>
</evidence>
<comment type="similarity">
    <text evidence="7">Belongs to the adenylosuccinate synthetase family.</text>
</comment>
<keyword evidence="3 7" id="KW-0547">Nucleotide-binding</keyword>
<dbReference type="GO" id="GO:0004019">
    <property type="term" value="F:adenylosuccinate synthase activity"/>
    <property type="evidence" value="ECO:0007669"/>
    <property type="project" value="UniProtKB-UniRule"/>
</dbReference>
<dbReference type="GO" id="GO:0000287">
    <property type="term" value="F:magnesium ion binding"/>
    <property type="evidence" value="ECO:0007669"/>
    <property type="project" value="UniProtKB-UniRule"/>
</dbReference>
<keyword evidence="2 7" id="KW-0479">Metal-binding</keyword>
<dbReference type="GO" id="GO:0044208">
    <property type="term" value="P:'de novo' AMP biosynthetic process"/>
    <property type="evidence" value="ECO:0007669"/>
    <property type="project" value="UniProtKB-UniRule"/>
</dbReference>
<evidence type="ECO:0000256" key="4">
    <source>
        <dbReference type="ARBA" id="ARBA00022755"/>
    </source>
</evidence>
<dbReference type="GO" id="GO:0005737">
    <property type="term" value="C:cytoplasm"/>
    <property type="evidence" value="ECO:0007669"/>
    <property type="project" value="UniProtKB-SubCell"/>
</dbReference>
<dbReference type="UniPathway" id="UPA00075">
    <property type="reaction ID" value="UER00335"/>
</dbReference>
<name>A0A076EXX5_RHOOP</name>
<dbReference type="InterPro" id="IPR001114">
    <property type="entry name" value="Adenylosuccinate_synthetase"/>
</dbReference>
<dbReference type="SMART" id="SM00788">
    <property type="entry name" value="Adenylsucc_synt"/>
    <property type="match status" value="1"/>
</dbReference>
<evidence type="ECO:0000256" key="2">
    <source>
        <dbReference type="ARBA" id="ARBA00022723"/>
    </source>
</evidence>
<comment type="pathway">
    <text evidence="7">Purine metabolism; AMP biosynthesis via de novo pathway; AMP from IMP: step 1/2.</text>
</comment>
<comment type="catalytic activity">
    <reaction evidence="7">
        <text>IMP + L-aspartate + GTP = N(6)-(1,2-dicarboxyethyl)-AMP + GDP + phosphate + 2 H(+)</text>
        <dbReference type="Rhea" id="RHEA:15753"/>
        <dbReference type="ChEBI" id="CHEBI:15378"/>
        <dbReference type="ChEBI" id="CHEBI:29991"/>
        <dbReference type="ChEBI" id="CHEBI:37565"/>
        <dbReference type="ChEBI" id="CHEBI:43474"/>
        <dbReference type="ChEBI" id="CHEBI:57567"/>
        <dbReference type="ChEBI" id="CHEBI:58053"/>
        <dbReference type="ChEBI" id="CHEBI:58189"/>
        <dbReference type="EC" id="6.3.4.4"/>
    </reaction>
</comment>
<reference evidence="8 9" key="1">
    <citation type="submission" date="2014-07" db="EMBL/GenBank/DDBJ databases">
        <title>Genome Sequence of Rhodococcus opacus Strain R7, a Biodegrader of Mono- and Polycyclic Aromatic Hydrocarbons.</title>
        <authorList>
            <person name="Di Gennaro P."/>
            <person name="Zampolli J."/>
            <person name="Presti I."/>
            <person name="Cappelletti M."/>
            <person name="D'Ursi P."/>
            <person name="Orro A."/>
            <person name="Mezzelani A."/>
            <person name="Milanesi L."/>
        </authorList>
    </citation>
    <scope>NUCLEOTIDE SEQUENCE [LARGE SCALE GENOMIC DNA]</scope>
    <source>
        <strain evidence="8 9">R7</strain>
        <plasmid evidence="8">pPDG1</plasmid>
    </source>
</reference>
<accession>A0A076EXX5</accession>
<dbReference type="PANTHER" id="PTHR11846">
    <property type="entry name" value="ADENYLOSUCCINATE SYNTHETASE"/>
    <property type="match status" value="1"/>
</dbReference>
<keyword evidence="8" id="KW-0614">Plasmid</keyword>
<feature type="active site" description="Proton acceptor" evidence="7">
    <location>
        <position position="19"/>
    </location>
</feature>
<organism evidence="8 9">
    <name type="scientific">Rhodococcus opacus</name>
    <name type="common">Nocardia opaca</name>
    <dbReference type="NCBI Taxonomy" id="37919"/>
    <lineage>
        <taxon>Bacteria</taxon>
        <taxon>Bacillati</taxon>
        <taxon>Actinomycetota</taxon>
        <taxon>Actinomycetes</taxon>
        <taxon>Mycobacteriales</taxon>
        <taxon>Nocardiaceae</taxon>
        <taxon>Rhodococcus</taxon>
    </lineage>
</organism>